<dbReference type="RefSeq" id="WP_156231565.1">
    <property type="nucleotide sequence ID" value="NZ_CP046455.1"/>
</dbReference>
<sequence>MSTNITIPRTDFKVFPLNLGANPFGWTSDRETTFAVLDAFLAAGGNFIDTADMYSVWVEGHVGGESEALIGEWLKERDAYDKVIIATKGGALEPNQGLERVAVFAAVDASRERLGLETIDIYYYHHDDENISIPEQVATAHQLIESGRIRHLALSNHSPERAREFFEASQGTPAQPVALQPQYNLLHRAEVEKGYGPLAQEYEAALLPYFSLASGMLTGKYRTAEDLSGSAREGFMSGYVNDAAFRVIDTLVEIADSRQVEPSTVALAWIIAKGITAPIASVSAPEQLPALLAAPTLGLSAAEVAALDEVSAGFAA</sequence>
<evidence type="ECO:0000259" key="1">
    <source>
        <dbReference type="Pfam" id="PF00248"/>
    </source>
</evidence>
<dbReference type="InterPro" id="IPR036812">
    <property type="entry name" value="NAD(P)_OxRdtase_dom_sf"/>
</dbReference>
<dbReference type="InterPro" id="IPR050523">
    <property type="entry name" value="AKR_Detox_Biosynth"/>
</dbReference>
<evidence type="ECO:0000313" key="2">
    <source>
        <dbReference type="EMBL" id="QGU08153.1"/>
    </source>
</evidence>
<dbReference type="KEGG" id="cok:COCCU_11210"/>
<reference evidence="2 3" key="1">
    <citation type="submission" date="2019-11" db="EMBL/GenBank/DDBJ databases">
        <title>Complete genome sequence of Corynebacterium kalinowskii 1959, a novel Corynebacterium species isolated from soil of a small paddock in Vilsendorf, Germany.</title>
        <authorList>
            <person name="Schaffert L."/>
            <person name="Ruwe M."/>
            <person name="Milse J."/>
            <person name="Hanuschka K."/>
            <person name="Ortseifen V."/>
            <person name="Droste J."/>
            <person name="Brandt D."/>
            <person name="Schlueter L."/>
            <person name="Kutter Y."/>
            <person name="Vinke S."/>
            <person name="Viehoefer P."/>
            <person name="Jacob L."/>
            <person name="Luebke N.-C."/>
            <person name="Schulte-Berndt E."/>
            <person name="Hain C."/>
            <person name="Linder M."/>
            <person name="Schmidt P."/>
            <person name="Wollenschlaeger L."/>
            <person name="Luttermann T."/>
            <person name="Thieme E."/>
            <person name="Hassa J."/>
            <person name="Haak M."/>
            <person name="Wittchen M."/>
            <person name="Mentz A."/>
            <person name="Persicke M."/>
            <person name="Busche T."/>
            <person name="Ruckert C."/>
        </authorList>
    </citation>
    <scope>NUCLEOTIDE SEQUENCE [LARGE SCALE GENOMIC DNA]</scope>
    <source>
        <strain evidence="2 3">2039</strain>
    </source>
</reference>
<keyword evidence="3" id="KW-1185">Reference proteome</keyword>
<dbReference type="PANTHER" id="PTHR43364">
    <property type="entry name" value="NADH-SPECIFIC METHYLGLYOXAL REDUCTASE-RELATED"/>
    <property type="match status" value="1"/>
</dbReference>
<dbReference type="PANTHER" id="PTHR43364:SF6">
    <property type="entry name" value="OXIDOREDUCTASE-RELATED"/>
    <property type="match status" value="1"/>
</dbReference>
<dbReference type="AlphaFoldDB" id="A0A6B8VVI5"/>
<dbReference type="InterPro" id="IPR023210">
    <property type="entry name" value="NADP_OxRdtase_dom"/>
</dbReference>
<dbReference type="Gene3D" id="3.20.20.100">
    <property type="entry name" value="NADP-dependent oxidoreductase domain"/>
    <property type="match status" value="1"/>
</dbReference>
<proteinExistence type="predicted"/>
<dbReference type="Proteomes" id="UP000424462">
    <property type="component" value="Chromosome"/>
</dbReference>
<feature type="domain" description="NADP-dependent oxidoreductase" evidence="1">
    <location>
        <begin position="17"/>
        <end position="311"/>
    </location>
</feature>
<protein>
    <submittedName>
        <fullName evidence="2">L-glyceraldehyde 3-phosphate reductase</fullName>
        <ecNumber evidence="2">1.1.1.-</ecNumber>
    </submittedName>
</protein>
<organism evidence="2 3">
    <name type="scientific">Corynebacterium occultum</name>
    <dbReference type="NCBI Taxonomy" id="2675219"/>
    <lineage>
        <taxon>Bacteria</taxon>
        <taxon>Bacillati</taxon>
        <taxon>Actinomycetota</taxon>
        <taxon>Actinomycetes</taxon>
        <taxon>Mycobacteriales</taxon>
        <taxon>Corynebacteriaceae</taxon>
        <taxon>Corynebacterium</taxon>
    </lineage>
</organism>
<dbReference type="EMBL" id="CP046455">
    <property type="protein sequence ID" value="QGU08153.1"/>
    <property type="molecule type" value="Genomic_DNA"/>
</dbReference>
<dbReference type="GO" id="GO:0005829">
    <property type="term" value="C:cytosol"/>
    <property type="evidence" value="ECO:0007669"/>
    <property type="project" value="TreeGrafter"/>
</dbReference>
<dbReference type="Pfam" id="PF00248">
    <property type="entry name" value="Aldo_ket_red"/>
    <property type="match status" value="1"/>
</dbReference>
<name>A0A6B8VVI5_9CORY</name>
<accession>A0A6B8VVI5</accession>
<dbReference type="GO" id="GO:0016491">
    <property type="term" value="F:oxidoreductase activity"/>
    <property type="evidence" value="ECO:0007669"/>
    <property type="project" value="UniProtKB-KW"/>
</dbReference>
<keyword evidence="2" id="KW-0560">Oxidoreductase</keyword>
<evidence type="ECO:0000313" key="3">
    <source>
        <dbReference type="Proteomes" id="UP000424462"/>
    </source>
</evidence>
<gene>
    <name evidence="2" type="primary">gpr2</name>
    <name evidence="2" type="ORF">COCCU_11210</name>
</gene>
<dbReference type="SUPFAM" id="SSF51430">
    <property type="entry name" value="NAD(P)-linked oxidoreductase"/>
    <property type="match status" value="1"/>
</dbReference>
<dbReference type="EC" id="1.1.1.-" evidence="2"/>